<name>A0A246FP25_9BACT</name>
<evidence type="ECO:0000259" key="1">
    <source>
        <dbReference type="PROSITE" id="PS50106"/>
    </source>
</evidence>
<dbReference type="RefSeq" id="WP_088463105.1">
    <property type="nucleotide sequence ID" value="NZ_NIRR01000003.1"/>
</dbReference>
<dbReference type="Gene3D" id="2.30.42.10">
    <property type="match status" value="1"/>
</dbReference>
<accession>A0A246FP25</accession>
<evidence type="ECO:0000313" key="2">
    <source>
        <dbReference type="EMBL" id="OWP64497.1"/>
    </source>
</evidence>
<dbReference type="InterPro" id="IPR001478">
    <property type="entry name" value="PDZ"/>
</dbReference>
<protein>
    <recommendedName>
        <fullName evidence="1">PDZ domain-containing protein</fullName>
    </recommendedName>
</protein>
<dbReference type="Gene3D" id="2.40.70.10">
    <property type="entry name" value="Acid Proteases"/>
    <property type="match status" value="2"/>
</dbReference>
<dbReference type="EMBL" id="NIRR01000003">
    <property type="protein sequence ID" value="OWP64497.1"/>
    <property type="molecule type" value="Genomic_DNA"/>
</dbReference>
<organism evidence="2 3">
    <name type="scientific">Hymenobacter amundsenii</name>
    <dbReference type="NCBI Taxonomy" id="2006685"/>
    <lineage>
        <taxon>Bacteria</taxon>
        <taxon>Pseudomonadati</taxon>
        <taxon>Bacteroidota</taxon>
        <taxon>Cytophagia</taxon>
        <taxon>Cytophagales</taxon>
        <taxon>Hymenobacteraceae</taxon>
        <taxon>Hymenobacter</taxon>
    </lineage>
</organism>
<dbReference type="SMART" id="SM00228">
    <property type="entry name" value="PDZ"/>
    <property type="match status" value="1"/>
</dbReference>
<keyword evidence="3" id="KW-1185">Reference proteome</keyword>
<dbReference type="Pfam" id="PF13650">
    <property type="entry name" value="Asp_protease_2"/>
    <property type="match status" value="2"/>
</dbReference>
<dbReference type="InterPro" id="IPR041489">
    <property type="entry name" value="PDZ_6"/>
</dbReference>
<proteinExistence type="predicted"/>
<comment type="caution">
    <text evidence="2">The sequence shown here is derived from an EMBL/GenBank/DDBJ whole genome shotgun (WGS) entry which is preliminary data.</text>
</comment>
<gene>
    <name evidence="2" type="ORF">CDA63_03765</name>
</gene>
<reference evidence="2 3" key="1">
    <citation type="submission" date="2017-06" db="EMBL/GenBank/DDBJ databases">
        <title>Hymenobacter amundsenii sp. nov. isolated from regoliths in Antarctica.</title>
        <authorList>
            <person name="Sedlacek I."/>
            <person name="Kralova S."/>
            <person name="Pantucek R."/>
            <person name="Svec P."/>
            <person name="Holochova P."/>
            <person name="Stankova E."/>
            <person name="Vrbovska V."/>
            <person name="Busse H.-J."/>
        </authorList>
    </citation>
    <scope>NUCLEOTIDE SEQUENCE [LARGE SCALE GENOMIC DNA]</scope>
    <source>
        <strain evidence="2 3">CCM 8682</strain>
    </source>
</reference>
<sequence length="440" mass="48551">MWIRIRAFLQVVARFEVGGAARRWAAWLLATWLLVGLLETAAAQVQVPPPVFRLLRPNAKRARVPFLLQRNLIVIETLLNGQGPYNFLLDTGLSISLITDPAIGTDLQLPIAGRFLVSGAGEESPVEAFQVPGVSVELEGGVVASQAPFLMLSDDVLNLSGYVGMPIHGLLGADVFRNLIVRVDVEEQRLTFQPPAAYRAPRGRRWAHLPLTLEGRKAYLTLPVHLSADSPGLPLKLVLDTGAGHALSIETTSDARLELPAQRLRTQLGRGLNGNINGYLGRVEALQLGQYRIPTPLTSFPDSADVAARAEVFRNGNLGFEVLKRFTTIIDYPHNQLLLRPNSLFSDPFEHDMCGFDLLAFGFGYRRYRLLRVEPNGPADQAGLKADDELVSINLIPTEVFTLNQINRMLHSGNGRQLLVVVRRADGELYTATVRLKRQI</sequence>
<evidence type="ECO:0000313" key="3">
    <source>
        <dbReference type="Proteomes" id="UP000197277"/>
    </source>
</evidence>
<dbReference type="InterPro" id="IPR021109">
    <property type="entry name" value="Peptidase_aspartic_dom_sf"/>
</dbReference>
<dbReference type="InterPro" id="IPR036034">
    <property type="entry name" value="PDZ_sf"/>
</dbReference>
<dbReference type="AlphaFoldDB" id="A0A246FP25"/>
<dbReference type="Pfam" id="PF17820">
    <property type="entry name" value="PDZ_6"/>
    <property type="match status" value="1"/>
</dbReference>
<dbReference type="PROSITE" id="PS50106">
    <property type="entry name" value="PDZ"/>
    <property type="match status" value="1"/>
</dbReference>
<dbReference type="SUPFAM" id="SSF50156">
    <property type="entry name" value="PDZ domain-like"/>
    <property type="match status" value="1"/>
</dbReference>
<feature type="domain" description="PDZ" evidence="1">
    <location>
        <begin position="361"/>
        <end position="425"/>
    </location>
</feature>
<dbReference type="OrthoDB" id="3521766at2"/>
<dbReference type="Proteomes" id="UP000197277">
    <property type="component" value="Unassembled WGS sequence"/>
</dbReference>